<proteinExistence type="predicted"/>
<dbReference type="AlphaFoldDB" id="A0A511TCH8"/>
<dbReference type="EMBL" id="BJXR01000043">
    <property type="protein sequence ID" value="GEN11142.1"/>
    <property type="molecule type" value="Genomic_DNA"/>
</dbReference>
<feature type="region of interest" description="Disordered" evidence="1">
    <location>
        <begin position="18"/>
        <end position="127"/>
    </location>
</feature>
<dbReference type="OrthoDB" id="5493030at2"/>
<organism evidence="2 5">
    <name type="scientific">Myxococcus fulvus</name>
    <dbReference type="NCBI Taxonomy" id="33"/>
    <lineage>
        <taxon>Bacteria</taxon>
        <taxon>Pseudomonadati</taxon>
        <taxon>Myxococcota</taxon>
        <taxon>Myxococcia</taxon>
        <taxon>Myxococcales</taxon>
        <taxon>Cystobacterineae</taxon>
        <taxon>Myxococcaceae</taxon>
        <taxon>Myxococcus</taxon>
    </lineage>
</organism>
<feature type="compositionally biased region" description="Pro residues" evidence="1">
    <location>
        <begin position="36"/>
        <end position="49"/>
    </location>
</feature>
<feature type="compositionally biased region" description="Basic and acidic residues" evidence="1">
    <location>
        <begin position="86"/>
        <end position="95"/>
    </location>
</feature>
<comment type="caution">
    <text evidence="2">The sequence shown here is derived from an EMBL/GenBank/DDBJ whole genome shotgun (WGS) entry which is preliminary data.</text>
</comment>
<gene>
    <name evidence="2" type="ORF">MFU01_61790</name>
    <name evidence="3" type="ORF">SAMN05443572_102259</name>
</gene>
<sequence>MLVSAVTLGCALLLAQWEGAPPAGPPAVQDRDAPVRPTPPLLTPPPFEPRPADGQPTHRDEGAPPVTPVSEGTPPLEGEPEPTRPPAEEPHRSLEEATGPLFERTPDEGAPLIASSIQPPADPLPMQDPERPVVCLTLPPTPAVPSGYWRAQCDTRARRCLIAPQHELDLDGRETDRMLERARGCILERDTSIPAEVLRQYRLEPSIADAPPGWYRDERGRVMQFNFDLHRRIWLGGAWSPLWREGVPREDRVRLDFGIALEIADERHLHRLRVLETEVMLGQRTLDSTLLRYDFSVERNDPLFRITTFFGEPRRYDISLDMGLWLEALRVEEVERGELRGGFLTWGSVHATLDLWHSRDMVSYVRVRAGPSAERDYENDVNSLVPGAVLEADLTLDRDGFHHLRLGVEAEKVLLSRAILGRPLRPERLKVSAGYELILIAINDQPLSLVVDARGMWRNDIPYLPQRWEWSASAGLRFSLWAPARRSAPTARQARD</sequence>
<evidence type="ECO:0000313" key="5">
    <source>
        <dbReference type="Proteomes" id="UP000321514"/>
    </source>
</evidence>
<dbReference type="Proteomes" id="UP000183760">
    <property type="component" value="Unassembled WGS sequence"/>
</dbReference>
<dbReference type="EMBL" id="FOIB01000002">
    <property type="protein sequence ID" value="SET43383.1"/>
    <property type="molecule type" value="Genomic_DNA"/>
</dbReference>
<protein>
    <submittedName>
        <fullName evidence="2">Uncharacterized protein</fullName>
    </submittedName>
</protein>
<evidence type="ECO:0000313" key="3">
    <source>
        <dbReference type="EMBL" id="SET43383.1"/>
    </source>
</evidence>
<reference evidence="3 4" key="1">
    <citation type="submission" date="2016-10" db="EMBL/GenBank/DDBJ databases">
        <authorList>
            <person name="Varghese N."/>
            <person name="Submissions S."/>
        </authorList>
    </citation>
    <scope>NUCLEOTIDE SEQUENCE [LARGE SCALE GENOMIC DNA]</scope>
    <source>
        <strain evidence="3 4">DSM 16525</strain>
    </source>
</reference>
<keyword evidence="4" id="KW-1185">Reference proteome</keyword>
<evidence type="ECO:0000313" key="4">
    <source>
        <dbReference type="Proteomes" id="UP000183760"/>
    </source>
</evidence>
<evidence type="ECO:0000256" key="1">
    <source>
        <dbReference type="SAM" id="MobiDB-lite"/>
    </source>
</evidence>
<accession>A0A511TCH8</accession>
<evidence type="ECO:0000313" key="2">
    <source>
        <dbReference type="EMBL" id="GEN11142.1"/>
    </source>
</evidence>
<reference evidence="2 5" key="2">
    <citation type="submission" date="2019-07" db="EMBL/GenBank/DDBJ databases">
        <title>Whole genome shotgun sequence of Myxococcus fulvus NBRC 100333.</title>
        <authorList>
            <person name="Hosoyama A."/>
            <person name="Uohara A."/>
            <person name="Ohji S."/>
            <person name="Ichikawa N."/>
        </authorList>
    </citation>
    <scope>NUCLEOTIDE SEQUENCE [LARGE SCALE GENOMIC DNA]</scope>
    <source>
        <strain evidence="2 5">NBRC 100333</strain>
    </source>
</reference>
<dbReference type="STRING" id="1334629.MFUL124B02_32575"/>
<dbReference type="Proteomes" id="UP000321514">
    <property type="component" value="Unassembled WGS sequence"/>
</dbReference>
<name>A0A511TCH8_MYXFU</name>